<organism evidence="2 3">
    <name type="scientific">Ignavigranum ruoffiae</name>
    <dbReference type="NCBI Taxonomy" id="89093"/>
    <lineage>
        <taxon>Bacteria</taxon>
        <taxon>Bacillati</taxon>
        <taxon>Bacillota</taxon>
        <taxon>Bacilli</taxon>
        <taxon>Lactobacillales</taxon>
        <taxon>Aerococcaceae</taxon>
        <taxon>Ignavigranum</taxon>
    </lineage>
</organism>
<accession>A0A1H8YYI0</accession>
<dbReference type="InterPro" id="IPR036388">
    <property type="entry name" value="WH-like_DNA-bd_sf"/>
</dbReference>
<evidence type="ECO:0000313" key="3">
    <source>
        <dbReference type="Proteomes" id="UP000198833"/>
    </source>
</evidence>
<protein>
    <submittedName>
        <fullName evidence="2">HTH domain-containing protein</fullName>
    </submittedName>
</protein>
<keyword evidence="1" id="KW-0175">Coiled coil</keyword>
<name>A0A1H8YYI0_9LACT</name>
<sequence length="186" mass="22031">MKGGPIIKDYWTISELADEFEVTRRTIRYHLQQIGGGQEKNASGMIIISADERQALLLRIKGEEIKEDISRKMDTKNERIKKLNEAVHYLKQLLEAEKISTQQKTQELDRLTSILEEKDQQLAQYKQQQQFLQEQLTSQLQLLDQEQQLHLHTKSELDRSRQSQLALEEEIQSKDDRSWWQRLFLP</sequence>
<evidence type="ECO:0000313" key="2">
    <source>
        <dbReference type="EMBL" id="SEP56428.1"/>
    </source>
</evidence>
<feature type="coiled-coil region" evidence="1">
    <location>
        <begin position="66"/>
        <end position="135"/>
    </location>
</feature>
<proteinExistence type="predicted"/>
<dbReference type="Gene3D" id="1.10.10.10">
    <property type="entry name" value="Winged helix-like DNA-binding domain superfamily/Winged helix DNA-binding domain"/>
    <property type="match status" value="1"/>
</dbReference>
<dbReference type="OrthoDB" id="9791488at2"/>
<gene>
    <name evidence="2" type="ORF">SAMN04488558_10146</name>
</gene>
<reference evidence="2 3" key="1">
    <citation type="submission" date="2016-10" db="EMBL/GenBank/DDBJ databases">
        <authorList>
            <person name="de Groot N.N."/>
        </authorList>
    </citation>
    <scope>NUCLEOTIDE SEQUENCE [LARGE SCALE GENOMIC DNA]</scope>
    <source>
        <strain evidence="2 3">DSM 15695</strain>
    </source>
</reference>
<dbReference type="Proteomes" id="UP000198833">
    <property type="component" value="Unassembled WGS sequence"/>
</dbReference>
<evidence type="ECO:0000256" key="1">
    <source>
        <dbReference type="SAM" id="Coils"/>
    </source>
</evidence>
<keyword evidence="3" id="KW-1185">Reference proteome</keyword>
<dbReference type="EMBL" id="FOEN01000001">
    <property type="protein sequence ID" value="SEP56428.1"/>
    <property type="molecule type" value="Genomic_DNA"/>
</dbReference>
<dbReference type="AlphaFoldDB" id="A0A1H8YYI0"/>
<dbReference type="RefSeq" id="WP_092569572.1">
    <property type="nucleotide sequence ID" value="NZ_FOEN01000001.1"/>
</dbReference>